<evidence type="ECO:0000256" key="10">
    <source>
        <dbReference type="SAM" id="SignalP"/>
    </source>
</evidence>
<feature type="domain" description="Outer membrane protein beta-barrel" evidence="12">
    <location>
        <begin position="428"/>
        <end position="873"/>
    </location>
</feature>
<dbReference type="PROSITE" id="PS52016">
    <property type="entry name" value="TONB_DEPENDENT_REC_3"/>
    <property type="match status" value="1"/>
</dbReference>
<comment type="similarity">
    <text evidence="8">Belongs to the TonB-dependent receptor family.</text>
</comment>
<accession>A0A2W5F230</accession>
<evidence type="ECO:0000259" key="12">
    <source>
        <dbReference type="Pfam" id="PF14905"/>
    </source>
</evidence>
<feature type="signal peptide" evidence="10">
    <location>
        <begin position="1"/>
        <end position="20"/>
    </location>
</feature>
<dbReference type="Gene3D" id="2.170.130.10">
    <property type="entry name" value="TonB-dependent receptor, plug domain"/>
    <property type="match status" value="1"/>
</dbReference>
<feature type="domain" description="TonB-dependent receptor plug" evidence="11">
    <location>
        <begin position="196"/>
        <end position="265"/>
    </location>
</feature>
<name>A0A2W5F230_9SPHI</name>
<evidence type="ECO:0000256" key="5">
    <source>
        <dbReference type="ARBA" id="ARBA00022729"/>
    </source>
</evidence>
<dbReference type="InterPro" id="IPR039426">
    <property type="entry name" value="TonB-dep_rcpt-like"/>
</dbReference>
<dbReference type="Pfam" id="PF14905">
    <property type="entry name" value="OMP_b-brl_3"/>
    <property type="match status" value="1"/>
</dbReference>
<keyword evidence="4 8" id="KW-0812">Transmembrane</keyword>
<evidence type="ECO:0000259" key="11">
    <source>
        <dbReference type="Pfam" id="PF07715"/>
    </source>
</evidence>
<organism evidence="13 14">
    <name type="scientific">Pseudopedobacter saltans</name>
    <dbReference type="NCBI Taxonomy" id="151895"/>
    <lineage>
        <taxon>Bacteria</taxon>
        <taxon>Pseudomonadati</taxon>
        <taxon>Bacteroidota</taxon>
        <taxon>Sphingobacteriia</taxon>
        <taxon>Sphingobacteriales</taxon>
        <taxon>Sphingobacteriaceae</taxon>
        <taxon>Pseudopedobacter</taxon>
    </lineage>
</organism>
<keyword evidence="5 10" id="KW-0732">Signal</keyword>
<proteinExistence type="inferred from homology"/>
<dbReference type="PANTHER" id="PTHR30069:SF29">
    <property type="entry name" value="HEMOGLOBIN AND HEMOGLOBIN-HAPTOGLOBIN-BINDING PROTEIN 1-RELATED"/>
    <property type="match status" value="1"/>
</dbReference>
<dbReference type="PANTHER" id="PTHR30069">
    <property type="entry name" value="TONB-DEPENDENT OUTER MEMBRANE RECEPTOR"/>
    <property type="match status" value="1"/>
</dbReference>
<evidence type="ECO:0000313" key="13">
    <source>
        <dbReference type="EMBL" id="PZP50275.1"/>
    </source>
</evidence>
<dbReference type="GO" id="GO:0015344">
    <property type="term" value="F:siderophore uptake transmembrane transporter activity"/>
    <property type="evidence" value="ECO:0007669"/>
    <property type="project" value="TreeGrafter"/>
</dbReference>
<evidence type="ECO:0000256" key="7">
    <source>
        <dbReference type="ARBA" id="ARBA00023237"/>
    </source>
</evidence>
<protein>
    <submittedName>
        <fullName evidence="13">TonB-dependent receptor</fullName>
    </submittedName>
</protein>
<keyword evidence="7 8" id="KW-0998">Cell outer membrane</keyword>
<gene>
    <name evidence="13" type="ORF">DI598_05930</name>
</gene>
<evidence type="ECO:0000256" key="1">
    <source>
        <dbReference type="ARBA" id="ARBA00004571"/>
    </source>
</evidence>
<evidence type="ECO:0000256" key="6">
    <source>
        <dbReference type="ARBA" id="ARBA00023136"/>
    </source>
</evidence>
<dbReference type="GO" id="GO:0009279">
    <property type="term" value="C:cell outer membrane"/>
    <property type="evidence" value="ECO:0007669"/>
    <property type="project" value="UniProtKB-SubCell"/>
</dbReference>
<dbReference type="InterPro" id="IPR036942">
    <property type="entry name" value="Beta-barrel_TonB_sf"/>
</dbReference>
<evidence type="ECO:0000256" key="4">
    <source>
        <dbReference type="ARBA" id="ARBA00022692"/>
    </source>
</evidence>
<feature type="region of interest" description="Disordered" evidence="9">
    <location>
        <begin position="23"/>
        <end position="43"/>
    </location>
</feature>
<evidence type="ECO:0000256" key="2">
    <source>
        <dbReference type="ARBA" id="ARBA00022448"/>
    </source>
</evidence>
<evidence type="ECO:0000256" key="3">
    <source>
        <dbReference type="ARBA" id="ARBA00022452"/>
    </source>
</evidence>
<dbReference type="EMBL" id="QFOI01000074">
    <property type="protein sequence ID" value="PZP50275.1"/>
    <property type="molecule type" value="Genomic_DNA"/>
</dbReference>
<keyword evidence="6 8" id="KW-0472">Membrane</keyword>
<keyword evidence="3 8" id="KW-1134">Transmembrane beta strand</keyword>
<evidence type="ECO:0000256" key="8">
    <source>
        <dbReference type="PROSITE-ProRule" id="PRU01360"/>
    </source>
</evidence>
<feature type="chain" id="PRO_5015851767" evidence="10">
    <location>
        <begin position="21"/>
        <end position="902"/>
    </location>
</feature>
<evidence type="ECO:0000256" key="9">
    <source>
        <dbReference type="SAM" id="MobiDB-lite"/>
    </source>
</evidence>
<dbReference type="InterPro" id="IPR012910">
    <property type="entry name" value="Plug_dom"/>
</dbReference>
<keyword evidence="13" id="KW-0675">Receptor</keyword>
<keyword evidence="2 8" id="KW-0813">Transport</keyword>
<dbReference type="AlphaFoldDB" id="A0A2W5F230"/>
<comment type="subcellular location">
    <subcellularLocation>
        <location evidence="1 8">Cell outer membrane</location>
        <topology evidence="1 8">Multi-pass membrane protein</topology>
    </subcellularLocation>
</comment>
<sequence>MKKIFILLGIGLIAGSSIHAQIDSSKTTPTTTPVKREDPKNGHLSGKIIDNTTKAAIGAASVQVFTITKDSSGQEKELLFTTTSSSGNGDFEIGDLPVFKKLKLVVNAMNYGTSEQNISFFQKPAGATNGSAKPATGQGGAMRGNFSADKDLGTISLAPAASDLGNVTVTSASKQLFQMGIDRKIFNVDKDISSSGQSAQEVLAHIPTVNVDIDGNVTMRNASPQLYVDGLPTTLTLEQIPSDLIDKVELITNPSAKYDASGGGGGIINIVLKKNKKTGYNGGLRAGGDTRWGSNLGGDFSYRQGKFNFSANVGFNQRKNKSSIEMERYNKSSDMTLTQNGDNQQRNFRMLMGNLSLDYLMDNKNTFTVGGGIFNGRMNNEQPMSIDSMMGQLGENAPFSYGNLNSLSKMSFTNYNGKFGYKHLFGSKDNHDITANFQYNSANNNGFTNTNTQSFNDAALTDPRYANILSNTNMDGYRRQWVAQADYENPITENSKLEAGVRAEHTNFYSNSLLSTDSTGVGAAALQPRYAYSSKYEYTEHVYAAYATFTSKIGADFTYQIGARIESSKYDGINTQRRDGGLSDSISGFSNKFPLNLFPSLFLTYNLPNRQDLQFNYTRKINRPNFFQLLPIVDASNPYNLSQGNPALKPEFTSNYELSYNKTYEHSGNFLATVYMRYTSGLITNYQYSLGGDTLMNTYVNANHSYTYGLELTNTIQATKIWNVTLNANLFKTEIDASNTAAQATSNRWSWNAKMNNDIKLPAGLTFQLNASYWGKTVLPNAGGSSSSGGRNGGGFNFSPLGSAQGYIGERFNLDAALKKDWKAKNGNTFSVIASMNDILRTNYNKSFSETEYMTQYQKRLNNPQVFRLTLSWRFGKLDTNLFKRKNNKEVDSGDGGGMIGG</sequence>
<evidence type="ECO:0000313" key="14">
    <source>
        <dbReference type="Proteomes" id="UP000249645"/>
    </source>
</evidence>
<dbReference type="GO" id="GO:0044718">
    <property type="term" value="P:siderophore transmembrane transport"/>
    <property type="evidence" value="ECO:0007669"/>
    <property type="project" value="TreeGrafter"/>
</dbReference>
<dbReference type="SUPFAM" id="SSF56935">
    <property type="entry name" value="Porins"/>
    <property type="match status" value="1"/>
</dbReference>
<dbReference type="Proteomes" id="UP000249645">
    <property type="component" value="Unassembled WGS sequence"/>
</dbReference>
<comment type="caution">
    <text evidence="13">The sequence shown here is derived from an EMBL/GenBank/DDBJ whole genome shotgun (WGS) entry which is preliminary data.</text>
</comment>
<dbReference type="InterPro" id="IPR041700">
    <property type="entry name" value="OMP_b-brl_3"/>
</dbReference>
<dbReference type="Pfam" id="PF07715">
    <property type="entry name" value="Plug"/>
    <property type="match status" value="1"/>
</dbReference>
<reference evidence="13 14" key="1">
    <citation type="submission" date="2017-11" db="EMBL/GenBank/DDBJ databases">
        <title>Infants hospitalized years apart are colonized by the same room-sourced microbial strains.</title>
        <authorList>
            <person name="Brooks B."/>
            <person name="Olm M.R."/>
            <person name="Firek B.A."/>
            <person name="Baker R."/>
            <person name="Thomas B.C."/>
            <person name="Morowitz M.J."/>
            <person name="Banfield J.F."/>
        </authorList>
    </citation>
    <scope>NUCLEOTIDE SEQUENCE [LARGE SCALE GENOMIC DNA]</scope>
    <source>
        <strain evidence="13">S2_009_000_R2_76</strain>
    </source>
</reference>
<dbReference type="InterPro" id="IPR037066">
    <property type="entry name" value="Plug_dom_sf"/>
</dbReference>
<dbReference type="Gene3D" id="2.40.170.20">
    <property type="entry name" value="TonB-dependent receptor, beta-barrel domain"/>
    <property type="match status" value="1"/>
</dbReference>